<dbReference type="RefSeq" id="XP_035824525.1">
    <property type="nucleotide sequence ID" value="XM_035968632.1"/>
</dbReference>
<sequence>MDDLIIVYILTAFCTLLAIASAVLIYRNVQWERSEVNRHRLRKEKMRSKPRAVFTSSQRPRPNPVLTMPTKCASTQTDDIDLCLPETPDVAQQEVFLRERTSRYDDNSDVTTAAAVTVDSVGVMDSSSSKEEGLSRKKPDFEEYRTQKMGHPASPLKPFHPPTSAAPPPPPPPLPPPPPPPPPPPVYSFPSEDVQAITEKLNDRTRLFPRNGLPEGLNF</sequence>
<evidence type="ECO:0000256" key="1">
    <source>
        <dbReference type="SAM" id="MobiDB-lite"/>
    </source>
</evidence>
<evidence type="ECO:0000256" key="2">
    <source>
        <dbReference type="SAM" id="Phobius"/>
    </source>
</evidence>
<dbReference type="Proteomes" id="UP000694888">
    <property type="component" value="Unplaced"/>
</dbReference>
<keyword evidence="2" id="KW-0812">Transmembrane</keyword>
<feature type="transmembrane region" description="Helical" evidence="2">
    <location>
        <begin position="6"/>
        <end position="26"/>
    </location>
</feature>
<accession>A0ABM1VQ33</accession>
<protein>
    <submittedName>
        <fullName evidence="4 5">Protein enabled homolog</fullName>
    </submittedName>
</protein>
<feature type="region of interest" description="Disordered" evidence="1">
    <location>
        <begin position="42"/>
        <end position="67"/>
    </location>
</feature>
<evidence type="ECO:0000313" key="3">
    <source>
        <dbReference type="Proteomes" id="UP000694888"/>
    </source>
</evidence>
<name>A0ABM1VQ33_APLCA</name>
<dbReference type="RefSeq" id="XP_035824523.1">
    <property type="nucleotide sequence ID" value="XM_035968630.1"/>
</dbReference>
<proteinExistence type="predicted"/>
<keyword evidence="2" id="KW-1133">Transmembrane helix</keyword>
<dbReference type="GeneID" id="101853686"/>
<feature type="region of interest" description="Disordered" evidence="1">
    <location>
        <begin position="123"/>
        <end position="191"/>
    </location>
</feature>
<keyword evidence="2" id="KW-0472">Membrane</keyword>
<reference evidence="4 5" key="1">
    <citation type="submission" date="2025-05" db="UniProtKB">
        <authorList>
            <consortium name="RefSeq"/>
        </authorList>
    </citation>
    <scope>IDENTIFICATION</scope>
</reference>
<evidence type="ECO:0000313" key="5">
    <source>
        <dbReference type="RefSeq" id="XP_035824525.1"/>
    </source>
</evidence>
<organism evidence="3 5">
    <name type="scientific">Aplysia californica</name>
    <name type="common">California sea hare</name>
    <dbReference type="NCBI Taxonomy" id="6500"/>
    <lineage>
        <taxon>Eukaryota</taxon>
        <taxon>Metazoa</taxon>
        <taxon>Spiralia</taxon>
        <taxon>Lophotrochozoa</taxon>
        <taxon>Mollusca</taxon>
        <taxon>Gastropoda</taxon>
        <taxon>Heterobranchia</taxon>
        <taxon>Euthyneura</taxon>
        <taxon>Tectipleura</taxon>
        <taxon>Aplysiida</taxon>
        <taxon>Aplysioidea</taxon>
        <taxon>Aplysiidae</taxon>
        <taxon>Aplysia</taxon>
    </lineage>
</organism>
<keyword evidence="3" id="KW-1185">Reference proteome</keyword>
<gene>
    <name evidence="4 5" type="primary">LOC101853686</name>
</gene>
<evidence type="ECO:0000313" key="4">
    <source>
        <dbReference type="RefSeq" id="XP_035824523.1"/>
    </source>
</evidence>
<feature type="compositionally biased region" description="Basic and acidic residues" evidence="1">
    <location>
        <begin position="128"/>
        <end position="146"/>
    </location>
</feature>
<feature type="compositionally biased region" description="Pro residues" evidence="1">
    <location>
        <begin position="158"/>
        <end position="187"/>
    </location>
</feature>